<comment type="subcellular location">
    <subcellularLocation>
        <location evidence="1">Nucleus</location>
    </subcellularLocation>
</comment>
<dbReference type="SUPFAM" id="SSF53098">
    <property type="entry name" value="Ribonuclease H-like"/>
    <property type="match status" value="1"/>
</dbReference>
<organism evidence="7 8">
    <name type="scientific">Spraguea lophii (strain 42_110)</name>
    <name type="common">Microsporidian parasite</name>
    <dbReference type="NCBI Taxonomy" id="1358809"/>
    <lineage>
        <taxon>Eukaryota</taxon>
        <taxon>Fungi</taxon>
        <taxon>Fungi incertae sedis</taxon>
        <taxon>Microsporidia</taxon>
        <taxon>Spragueidae</taxon>
        <taxon>Spraguea</taxon>
    </lineage>
</organism>
<dbReference type="InterPro" id="IPR036397">
    <property type="entry name" value="RNaseH_sf"/>
</dbReference>
<keyword evidence="3" id="KW-0540">Nuclease</keyword>
<dbReference type="Gene3D" id="3.30.420.10">
    <property type="entry name" value="Ribonuclease H-like superfamily/Ribonuclease H"/>
    <property type="match status" value="1"/>
</dbReference>
<keyword evidence="5" id="KW-0539">Nucleus</keyword>
<dbReference type="HOGENOM" id="CLU_054620_0_0_1"/>
<dbReference type="OrthoDB" id="8191639at2759"/>
<evidence type="ECO:0000256" key="5">
    <source>
        <dbReference type="ARBA" id="ARBA00023242"/>
    </source>
</evidence>
<keyword evidence="7" id="KW-0269">Exonuclease</keyword>
<dbReference type="AlphaFoldDB" id="S7WAE3"/>
<protein>
    <submittedName>
        <fullName evidence="7">RNA exonuclease 1</fullName>
    </submittedName>
</protein>
<evidence type="ECO:0000313" key="8">
    <source>
        <dbReference type="Proteomes" id="UP000014978"/>
    </source>
</evidence>
<dbReference type="PANTHER" id="PTHR12801">
    <property type="entry name" value="RNA EXONUCLEASE REXO1 / RECO3 FAMILY MEMBER-RELATED"/>
    <property type="match status" value="1"/>
</dbReference>
<proteinExistence type="inferred from homology"/>
<dbReference type="FunCoup" id="S7WAE3">
    <property type="interactions" value="75"/>
</dbReference>
<dbReference type="GO" id="GO:0003676">
    <property type="term" value="F:nucleic acid binding"/>
    <property type="evidence" value="ECO:0007669"/>
    <property type="project" value="InterPro"/>
</dbReference>
<keyword evidence="4" id="KW-0378">Hydrolase</keyword>
<name>S7WAE3_SPRLO</name>
<evidence type="ECO:0000256" key="2">
    <source>
        <dbReference type="ARBA" id="ARBA00006357"/>
    </source>
</evidence>
<feature type="domain" description="Exonuclease" evidence="6">
    <location>
        <begin position="124"/>
        <end position="276"/>
    </location>
</feature>
<dbReference type="InParanoid" id="S7WAE3"/>
<evidence type="ECO:0000313" key="7">
    <source>
        <dbReference type="EMBL" id="EPR79856.1"/>
    </source>
</evidence>
<dbReference type="InterPro" id="IPR047021">
    <property type="entry name" value="REXO1/3/4-like"/>
</dbReference>
<dbReference type="InterPro" id="IPR012337">
    <property type="entry name" value="RNaseH-like_sf"/>
</dbReference>
<dbReference type="EMBL" id="ATCN01000088">
    <property type="protein sequence ID" value="EPR79856.1"/>
    <property type="molecule type" value="Genomic_DNA"/>
</dbReference>
<keyword evidence="8" id="KW-1185">Reference proteome</keyword>
<dbReference type="InterPro" id="IPR013520">
    <property type="entry name" value="Ribonucl_H"/>
</dbReference>
<evidence type="ECO:0000256" key="3">
    <source>
        <dbReference type="ARBA" id="ARBA00022722"/>
    </source>
</evidence>
<dbReference type="STRING" id="1358809.S7WAE3"/>
<dbReference type="GO" id="GO:0005634">
    <property type="term" value="C:nucleus"/>
    <property type="evidence" value="ECO:0007669"/>
    <property type="project" value="UniProtKB-SubCell"/>
</dbReference>
<gene>
    <name evidence="7" type="ORF">SLOPH_1584</name>
</gene>
<dbReference type="SMART" id="SM00479">
    <property type="entry name" value="EXOIII"/>
    <property type="match status" value="1"/>
</dbReference>
<dbReference type="Pfam" id="PF00929">
    <property type="entry name" value="RNase_T"/>
    <property type="match status" value="1"/>
</dbReference>
<evidence type="ECO:0000256" key="1">
    <source>
        <dbReference type="ARBA" id="ARBA00004123"/>
    </source>
</evidence>
<evidence type="ECO:0000259" key="6">
    <source>
        <dbReference type="SMART" id="SM00479"/>
    </source>
</evidence>
<accession>S7WAE3</accession>
<dbReference type="PANTHER" id="PTHR12801:SF115">
    <property type="entry name" value="FI18136P1-RELATED"/>
    <property type="match status" value="1"/>
</dbReference>
<sequence length="338" mass="40369">MSLEINDPQKILDLLFSYQKELKITGKHYSSMFISFIDENSDFSEILSNWFDCNNKIEIVDHSLISLFSKIKYLFNKNQFQKIESFENYRIENVEEYYLKNNVKKTTEKDHEEFCRPDRDTKHRIISIDCEMIQTILGTELGRVTVVDENREVIYDTTVLPDYPIVDYCTAYSGLTKDCFIDAIEKTTLYIDLKRIIGKNTFIVGASLSTDLLFLKFYHDKLIDIQHLYTENSKKSLKFLAKKYLGRNIQIREHCSAEDAQVSLELLYYYHNIRDEATLKDVLFILNTQMQNKYIKIKPKYLFLIKKEDIEELKEIGRKDIFYVFFYRYEEKRVFALY</sequence>
<dbReference type="GO" id="GO:0004527">
    <property type="term" value="F:exonuclease activity"/>
    <property type="evidence" value="ECO:0007669"/>
    <property type="project" value="UniProtKB-KW"/>
</dbReference>
<comment type="similarity">
    <text evidence="2">Belongs to the REXO1/REXO3 family.</text>
</comment>
<evidence type="ECO:0000256" key="4">
    <source>
        <dbReference type="ARBA" id="ARBA00022801"/>
    </source>
</evidence>
<dbReference type="Proteomes" id="UP000014978">
    <property type="component" value="Unassembled WGS sequence"/>
</dbReference>
<dbReference type="VEuPathDB" id="MicrosporidiaDB:SLOPH_1584"/>
<reference evidence="8" key="1">
    <citation type="journal article" date="2013" name="PLoS Genet.">
        <title>The genome of Spraguea lophii and the basis of host-microsporidian interactions.</title>
        <authorList>
            <person name="Campbell S.E."/>
            <person name="Williams T.A."/>
            <person name="Yousuf A."/>
            <person name="Soanes D.M."/>
            <person name="Paszkiewicz K.H."/>
            <person name="Williams B.A.P."/>
        </authorList>
    </citation>
    <scope>NUCLEOTIDE SEQUENCE [LARGE SCALE GENOMIC DNA]</scope>
    <source>
        <strain evidence="8">42_110</strain>
    </source>
</reference>
<comment type="caution">
    <text evidence="7">The sequence shown here is derived from an EMBL/GenBank/DDBJ whole genome shotgun (WGS) entry which is preliminary data.</text>
</comment>